<feature type="domain" description="HTH lysR-type" evidence="5">
    <location>
        <begin position="1"/>
        <end position="63"/>
    </location>
</feature>
<dbReference type="GO" id="GO:0006351">
    <property type="term" value="P:DNA-templated transcription"/>
    <property type="evidence" value="ECO:0007669"/>
    <property type="project" value="TreeGrafter"/>
</dbReference>
<name>A0A0C3I8M0_9VIBR</name>
<dbReference type="InterPro" id="IPR005119">
    <property type="entry name" value="LysR_subst-bd"/>
</dbReference>
<dbReference type="PANTHER" id="PTHR30537:SF74">
    <property type="entry name" value="HTH-TYPE TRANSCRIPTIONAL REGULATOR TRPI"/>
    <property type="match status" value="1"/>
</dbReference>
<evidence type="ECO:0000256" key="4">
    <source>
        <dbReference type="ARBA" id="ARBA00023163"/>
    </source>
</evidence>
<dbReference type="PROSITE" id="PS50931">
    <property type="entry name" value="HTH_LYSR"/>
    <property type="match status" value="1"/>
</dbReference>
<dbReference type="InterPro" id="IPR058163">
    <property type="entry name" value="LysR-type_TF_proteobact-type"/>
</dbReference>
<dbReference type="Proteomes" id="UP000031977">
    <property type="component" value="Unassembled WGS sequence"/>
</dbReference>
<dbReference type="GO" id="GO:0003700">
    <property type="term" value="F:DNA-binding transcription factor activity"/>
    <property type="evidence" value="ECO:0007669"/>
    <property type="project" value="InterPro"/>
</dbReference>
<dbReference type="RefSeq" id="WP_041155974.1">
    <property type="nucleotide sequence ID" value="NZ_CBCRVP010000002.1"/>
</dbReference>
<sequence>MNTRLPSTKNLQAFLATAQHLNFTHAAEALNMTQGAISRQIQSIESLMGVTLFYRQARGLALTPEGEKFIPLAEDIIQRLQASIREVIDSANRIKLSAPSCITSWLLTHIANFQQAYPDVNIELTSTTKHQVIPNFDSFDLLITYGKPIRSRKMDQVVLFDEVLAPVCAPQWWENMTKKAQQEGLDEIAILKRCTWLHANTEQSDWSMWLAARGHHNIQGRGNQTFATLDQAVNAAEQGFGIAIGDITLAAQDLKLKRLVRPFDSYVASGNSYHLLLPKHEDNTMVGKFATWLSEQSAQITADIPN</sequence>
<dbReference type="PRINTS" id="PR00039">
    <property type="entry name" value="HTHLYSR"/>
</dbReference>
<gene>
    <name evidence="6" type="ORF">SU60_12915</name>
</gene>
<comment type="similarity">
    <text evidence="1">Belongs to the LysR transcriptional regulatory family.</text>
</comment>
<evidence type="ECO:0000313" key="6">
    <source>
        <dbReference type="EMBL" id="KIN10627.1"/>
    </source>
</evidence>
<dbReference type="STRING" id="50718.SU60_12915"/>
<dbReference type="EMBL" id="JXOK01000049">
    <property type="protein sequence ID" value="KIN10627.1"/>
    <property type="molecule type" value="Genomic_DNA"/>
</dbReference>
<dbReference type="AlphaFoldDB" id="A0A0C3I8M0"/>
<evidence type="ECO:0000259" key="5">
    <source>
        <dbReference type="PROSITE" id="PS50931"/>
    </source>
</evidence>
<evidence type="ECO:0000256" key="3">
    <source>
        <dbReference type="ARBA" id="ARBA00023125"/>
    </source>
</evidence>
<keyword evidence="2" id="KW-0805">Transcription regulation</keyword>
<reference evidence="6 7" key="1">
    <citation type="submission" date="2015-01" db="EMBL/GenBank/DDBJ databases">
        <title>Draft genome of Vibrio mytili type strain CAIM 528.</title>
        <authorList>
            <person name="Gonzalez-Castillo A."/>
            <person name="Gomez-Gil B."/>
            <person name="Enciso-Ibarra J."/>
        </authorList>
    </citation>
    <scope>NUCLEOTIDE SEQUENCE [LARGE SCALE GENOMIC DNA]</scope>
    <source>
        <strain evidence="6 7">CAIM 528</strain>
    </source>
</reference>
<dbReference type="InterPro" id="IPR036388">
    <property type="entry name" value="WH-like_DNA-bd_sf"/>
</dbReference>
<dbReference type="InterPro" id="IPR036390">
    <property type="entry name" value="WH_DNA-bd_sf"/>
</dbReference>
<evidence type="ECO:0000256" key="1">
    <source>
        <dbReference type="ARBA" id="ARBA00009437"/>
    </source>
</evidence>
<dbReference type="GO" id="GO:0043565">
    <property type="term" value="F:sequence-specific DNA binding"/>
    <property type="evidence" value="ECO:0007669"/>
    <property type="project" value="TreeGrafter"/>
</dbReference>
<dbReference type="Gene3D" id="1.10.10.10">
    <property type="entry name" value="Winged helix-like DNA-binding domain superfamily/Winged helix DNA-binding domain"/>
    <property type="match status" value="1"/>
</dbReference>
<dbReference type="InterPro" id="IPR000847">
    <property type="entry name" value="LysR_HTH_N"/>
</dbReference>
<dbReference type="Gene3D" id="3.40.190.10">
    <property type="entry name" value="Periplasmic binding protein-like II"/>
    <property type="match status" value="2"/>
</dbReference>
<evidence type="ECO:0000256" key="2">
    <source>
        <dbReference type="ARBA" id="ARBA00023015"/>
    </source>
</evidence>
<protein>
    <submittedName>
        <fullName evidence="6">Transcriptional regulator</fullName>
    </submittedName>
</protein>
<dbReference type="SUPFAM" id="SSF53850">
    <property type="entry name" value="Periplasmic binding protein-like II"/>
    <property type="match status" value="1"/>
</dbReference>
<comment type="caution">
    <text evidence="6">The sequence shown here is derived from an EMBL/GenBank/DDBJ whole genome shotgun (WGS) entry which is preliminary data.</text>
</comment>
<keyword evidence="3" id="KW-0238">DNA-binding</keyword>
<organism evidence="6 7">
    <name type="scientific">Vibrio mytili</name>
    <dbReference type="NCBI Taxonomy" id="50718"/>
    <lineage>
        <taxon>Bacteria</taxon>
        <taxon>Pseudomonadati</taxon>
        <taxon>Pseudomonadota</taxon>
        <taxon>Gammaproteobacteria</taxon>
        <taxon>Vibrionales</taxon>
        <taxon>Vibrionaceae</taxon>
        <taxon>Vibrio</taxon>
    </lineage>
</organism>
<dbReference type="OrthoDB" id="5526340at2"/>
<dbReference type="FunFam" id="1.10.10.10:FF:000001">
    <property type="entry name" value="LysR family transcriptional regulator"/>
    <property type="match status" value="1"/>
</dbReference>
<keyword evidence="7" id="KW-1185">Reference proteome</keyword>
<proteinExistence type="inferred from homology"/>
<dbReference type="Pfam" id="PF03466">
    <property type="entry name" value="LysR_substrate"/>
    <property type="match status" value="1"/>
</dbReference>
<dbReference type="Pfam" id="PF00126">
    <property type="entry name" value="HTH_1"/>
    <property type="match status" value="1"/>
</dbReference>
<accession>A0A0C3I8M0</accession>
<keyword evidence="4" id="KW-0804">Transcription</keyword>
<dbReference type="PANTHER" id="PTHR30537">
    <property type="entry name" value="HTH-TYPE TRANSCRIPTIONAL REGULATOR"/>
    <property type="match status" value="1"/>
</dbReference>
<dbReference type="SUPFAM" id="SSF46785">
    <property type="entry name" value="Winged helix' DNA-binding domain"/>
    <property type="match status" value="1"/>
</dbReference>
<evidence type="ECO:0000313" key="7">
    <source>
        <dbReference type="Proteomes" id="UP000031977"/>
    </source>
</evidence>